<comment type="caution">
    <text evidence="8">The sequence shown here is derived from an EMBL/GenBank/DDBJ whole genome shotgun (WGS) entry which is preliminary data.</text>
</comment>
<protein>
    <submittedName>
        <fullName evidence="8">Lanosterol 14-alpha-demethylase</fullName>
    </submittedName>
</protein>
<keyword evidence="7" id="KW-0560">Oxidoreductase</keyword>
<dbReference type="GO" id="GO:0016705">
    <property type="term" value="F:oxidoreductase activity, acting on paired donors, with incorporation or reduction of molecular oxygen"/>
    <property type="evidence" value="ECO:0007669"/>
    <property type="project" value="InterPro"/>
</dbReference>
<dbReference type="AlphaFoldDB" id="A0AAD5T9S6"/>
<dbReference type="PROSITE" id="PS00086">
    <property type="entry name" value="CYTOCHROME_P450"/>
    <property type="match status" value="1"/>
</dbReference>
<evidence type="ECO:0000256" key="7">
    <source>
        <dbReference type="RuleBase" id="RU000461"/>
    </source>
</evidence>
<keyword evidence="4 6" id="KW-0479">Metal-binding</keyword>
<dbReference type="InterPro" id="IPR002403">
    <property type="entry name" value="Cyt_P450_E_grp-IV"/>
</dbReference>
<evidence type="ECO:0000313" key="9">
    <source>
        <dbReference type="Proteomes" id="UP001211907"/>
    </source>
</evidence>
<accession>A0AAD5T9S6</accession>
<evidence type="ECO:0000256" key="3">
    <source>
        <dbReference type="ARBA" id="ARBA00022617"/>
    </source>
</evidence>
<proteinExistence type="inferred from homology"/>
<dbReference type="PANTHER" id="PTHR24304:SF2">
    <property type="entry name" value="24-HYDROXYCHOLESTEROL 7-ALPHA-HYDROXYLASE"/>
    <property type="match status" value="1"/>
</dbReference>
<evidence type="ECO:0000313" key="8">
    <source>
        <dbReference type="EMBL" id="KAJ3140397.1"/>
    </source>
</evidence>
<keyword evidence="3 6" id="KW-0349">Heme</keyword>
<evidence type="ECO:0000256" key="2">
    <source>
        <dbReference type="ARBA" id="ARBA00010617"/>
    </source>
</evidence>
<dbReference type="Proteomes" id="UP001211907">
    <property type="component" value="Unassembled WGS sequence"/>
</dbReference>
<evidence type="ECO:0000256" key="5">
    <source>
        <dbReference type="ARBA" id="ARBA00023004"/>
    </source>
</evidence>
<dbReference type="Gene3D" id="1.10.630.10">
    <property type="entry name" value="Cytochrome P450"/>
    <property type="match status" value="1"/>
</dbReference>
<dbReference type="InterPro" id="IPR001128">
    <property type="entry name" value="Cyt_P450"/>
</dbReference>
<feature type="binding site" description="axial binding residue" evidence="6">
    <location>
        <position position="502"/>
    </location>
    <ligand>
        <name>heme</name>
        <dbReference type="ChEBI" id="CHEBI:30413"/>
    </ligand>
    <ligandPart>
        <name>Fe</name>
        <dbReference type="ChEBI" id="CHEBI:18248"/>
    </ligandPart>
</feature>
<dbReference type="CDD" id="cd11042">
    <property type="entry name" value="CYP51-like"/>
    <property type="match status" value="1"/>
</dbReference>
<organism evidence="8 9">
    <name type="scientific">Physocladia obscura</name>
    <dbReference type="NCBI Taxonomy" id="109957"/>
    <lineage>
        <taxon>Eukaryota</taxon>
        <taxon>Fungi</taxon>
        <taxon>Fungi incertae sedis</taxon>
        <taxon>Chytridiomycota</taxon>
        <taxon>Chytridiomycota incertae sedis</taxon>
        <taxon>Chytridiomycetes</taxon>
        <taxon>Chytridiales</taxon>
        <taxon>Chytriomycetaceae</taxon>
        <taxon>Physocladia</taxon>
    </lineage>
</organism>
<dbReference type="EMBL" id="JADGJH010000053">
    <property type="protein sequence ID" value="KAJ3140397.1"/>
    <property type="molecule type" value="Genomic_DNA"/>
</dbReference>
<dbReference type="InterPro" id="IPR036396">
    <property type="entry name" value="Cyt_P450_sf"/>
</dbReference>
<sequence>MGVIDSAIASTVKQAVDWYAANKESGLPYAISALAVLVVVVFWSVSSSLNATSAGKVWTNIIAYSPIFDQFRSARVTLKNYIIQNLPPTVKHILPFFGNTIEYGIDPVKFLQKCQKEYGDTFTFLMLGRMMTFTLGPDGNHFLFNVKLKDATAEGAYETLTVPVFGKEVVYDVPNSLFMEQKKFVKDALSTAAFKSYLPIITYEVKDYLGSVFENLQAGQETEIETFQTMSELTIRTAAHCLMGKEIRDGLRVGSVTKLYHDLDAGFRPINVFFKWLPLPAYFARDKANLEMTNLFKTIMKKRKAENDTETLDVLNGLMRAEYKDGSKPSDDAIAHLMIALLLGGQHTSSTTSSWILFELARRPDVVADLLKEQSMVLTGKPDTPPHLLPDLDYESLRKLTLMDCVMKESLRIHTPIHTIMRFVENDVEYKGLIIPKGHFVCAAPQVSHLTESKFPEPYKFDPLRHLGSDEGSGEWTINGVDIAQKSARSLFLPFGAGRHRCIGEQFAFVQNKTIVSLFIREYVHKLPVDKKTGQTWFPEPDYTSLITIPKVPRNLLVKKRAEA</sequence>
<dbReference type="Pfam" id="PF00067">
    <property type="entry name" value="p450"/>
    <property type="match status" value="1"/>
</dbReference>
<dbReference type="InterPro" id="IPR017972">
    <property type="entry name" value="Cyt_P450_CS"/>
</dbReference>
<keyword evidence="5 6" id="KW-0408">Iron</keyword>
<dbReference type="PANTHER" id="PTHR24304">
    <property type="entry name" value="CYTOCHROME P450 FAMILY 7"/>
    <property type="match status" value="1"/>
</dbReference>
<dbReference type="GO" id="GO:0004497">
    <property type="term" value="F:monooxygenase activity"/>
    <property type="evidence" value="ECO:0007669"/>
    <property type="project" value="UniProtKB-KW"/>
</dbReference>
<dbReference type="GO" id="GO:0020037">
    <property type="term" value="F:heme binding"/>
    <property type="evidence" value="ECO:0007669"/>
    <property type="project" value="InterPro"/>
</dbReference>
<dbReference type="PRINTS" id="PR00385">
    <property type="entry name" value="P450"/>
</dbReference>
<comment type="cofactor">
    <cofactor evidence="1 6">
        <name>heme</name>
        <dbReference type="ChEBI" id="CHEBI:30413"/>
    </cofactor>
</comment>
<name>A0AAD5T9S6_9FUNG</name>
<dbReference type="PRINTS" id="PR00465">
    <property type="entry name" value="EP450IV"/>
</dbReference>
<evidence type="ECO:0000256" key="4">
    <source>
        <dbReference type="ARBA" id="ARBA00022723"/>
    </source>
</evidence>
<dbReference type="SUPFAM" id="SSF48264">
    <property type="entry name" value="Cytochrome P450"/>
    <property type="match status" value="1"/>
</dbReference>
<comment type="similarity">
    <text evidence="2 7">Belongs to the cytochrome P450 family.</text>
</comment>
<dbReference type="InterPro" id="IPR050529">
    <property type="entry name" value="CYP450_sterol_14alpha_dmase"/>
</dbReference>
<gene>
    <name evidence="8" type="primary">ERG11_1</name>
    <name evidence="8" type="ORF">HK100_009947</name>
</gene>
<dbReference type="GO" id="GO:0005506">
    <property type="term" value="F:iron ion binding"/>
    <property type="evidence" value="ECO:0007669"/>
    <property type="project" value="InterPro"/>
</dbReference>
<reference evidence="8" key="1">
    <citation type="submission" date="2020-05" db="EMBL/GenBank/DDBJ databases">
        <title>Phylogenomic resolution of chytrid fungi.</title>
        <authorList>
            <person name="Stajich J.E."/>
            <person name="Amses K."/>
            <person name="Simmons R."/>
            <person name="Seto K."/>
            <person name="Myers J."/>
            <person name="Bonds A."/>
            <person name="Quandt C.A."/>
            <person name="Barry K."/>
            <person name="Liu P."/>
            <person name="Grigoriev I."/>
            <person name="Longcore J.E."/>
            <person name="James T.Y."/>
        </authorList>
    </citation>
    <scope>NUCLEOTIDE SEQUENCE</scope>
    <source>
        <strain evidence="8">JEL0513</strain>
    </source>
</reference>
<keyword evidence="9" id="KW-1185">Reference proteome</keyword>
<keyword evidence="7" id="KW-0503">Monooxygenase</keyword>
<evidence type="ECO:0000256" key="1">
    <source>
        <dbReference type="ARBA" id="ARBA00001971"/>
    </source>
</evidence>
<evidence type="ECO:0000256" key="6">
    <source>
        <dbReference type="PIRSR" id="PIRSR602403-1"/>
    </source>
</evidence>